<evidence type="ECO:0000256" key="3">
    <source>
        <dbReference type="ARBA" id="ARBA00022692"/>
    </source>
</evidence>
<gene>
    <name evidence="9" type="ORF">H8B17_16625</name>
</gene>
<evidence type="ECO:0000313" key="10">
    <source>
        <dbReference type="Proteomes" id="UP000606494"/>
    </source>
</evidence>
<dbReference type="InterPro" id="IPR050250">
    <property type="entry name" value="Macrolide_Exporter_MacB"/>
</dbReference>
<evidence type="ECO:0000256" key="4">
    <source>
        <dbReference type="ARBA" id="ARBA00022989"/>
    </source>
</evidence>
<keyword evidence="10" id="KW-1185">Reference proteome</keyword>
<organism evidence="9 10">
    <name type="scientific">Sphingobacterium arenae</name>
    <dbReference type="NCBI Taxonomy" id="1280598"/>
    <lineage>
        <taxon>Bacteria</taxon>
        <taxon>Pseudomonadati</taxon>
        <taxon>Bacteroidota</taxon>
        <taxon>Sphingobacteriia</taxon>
        <taxon>Sphingobacteriales</taxon>
        <taxon>Sphingobacteriaceae</taxon>
        <taxon>Sphingobacterium</taxon>
    </lineage>
</organism>
<dbReference type="Proteomes" id="UP000606494">
    <property type="component" value="Unassembled WGS sequence"/>
</dbReference>
<reference evidence="9 10" key="1">
    <citation type="submission" date="2020-08" db="EMBL/GenBank/DDBJ databases">
        <title>Sphingobacterium sp. DN00404 isolated from aquaculture water.</title>
        <authorList>
            <person name="Zhang M."/>
        </authorList>
    </citation>
    <scope>NUCLEOTIDE SEQUENCE [LARGE SCALE GENOMIC DNA]</scope>
    <source>
        <strain evidence="9 10">KCTC 32294</strain>
    </source>
</reference>
<dbReference type="Pfam" id="PF02687">
    <property type="entry name" value="FtsX"/>
    <property type="match status" value="2"/>
</dbReference>
<evidence type="ECO:0000256" key="6">
    <source>
        <dbReference type="SAM" id="Phobius"/>
    </source>
</evidence>
<proteinExistence type="predicted"/>
<dbReference type="RefSeq" id="WP_190310352.1">
    <property type="nucleotide sequence ID" value="NZ_JACNYK010000005.1"/>
</dbReference>
<dbReference type="EMBL" id="JACNYK010000005">
    <property type="protein sequence ID" value="MBD1427208.1"/>
    <property type="molecule type" value="Genomic_DNA"/>
</dbReference>
<name>A0ABR7Y7C6_9SPHI</name>
<protein>
    <submittedName>
        <fullName evidence="9">ABC transporter permease</fullName>
    </submittedName>
</protein>
<feature type="domain" description="ABC3 transporter permease C-terminal" evidence="7">
    <location>
        <begin position="296"/>
        <end position="413"/>
    </location>
</feature>
<dbReference type="InterPro" id="IPR003838">
    <property type="entry name" value="ABC3_permease_C"/>
</dbReference>
<keyword evidence="5 6" id="KW-0472">Membrane</keyword>
<feature type="domain" description="ABC3 transporter permease C-terminal" evidence="7">
    <location>
        <begin position="685"/>
        <end position="795"/>
    </location>
</feature>
<feature type="transmembrane region" description="Helical" evidence="6">
    <location>
        <begin position="427"/>
        <end position="450"/>
    </location>
</feature>
<dbReference type="InterPro" id="IPR025857">
    <property type="entry name" value="MacB_PCD"/>
</dbReference>
<feature type="domain" description="MacB-like periplasmic core" evidence="8">
    <location>
        <begin position="21"/>
        <end position="236"/>
    </location>
</feature>
<evidence type="ECO:0000259" key="8">
    <source>
        <dbReference type="Pfam" id="PF12704"/>
    </source>
</evidence>
<evidence type="ECO:0000313" key="9">
    <source>
        <dbReference type="EMBL" id="MBD1427208.1"/>
    </source>
</evidence>
<feature type="transmembrane region" description="Helical" evidence="6">
    <location>
        <begin position="763"/>
        <end position="783"/>
    </location>
</feature>
<feature type="transmembrane region" description="Helical" evidence="6">
    <location>
        <begin position="346"/>
        <end position="364"/>
    </location>
</feature>
<feature type="transmembrane region" description="Helical" evidence="6">
    <location>
        <begin position="715"/>
        <end position="743"/>
    </location>
</feature>
<feature type="transmembrane region" description="Helical" evidence="6">
    <location>
        <begin position="679"/>
        <end position="703"/>
    </location>
</feature>
<sequence>MIKNHIKIAWRNIRKSKVLSGIHIFGLSFAIATATLLYLTAMFELSFDNFYPDRERIGLAYTTSEPQEGITHSATMPAPFATALKSELPGIELISRYYNTSVILRHGDKQIASNNKYVDADFLSIFSFPLLQGNSKALEDLNGIVLDGTIANNLFGTTDVVGEQVEISRGERWILRTITAVAEPLPSNSSLTFTSLQRFEQKTDYQNHIDDWEHEDHSVFVKMTNKINDAAFTQQTKSFIDLYYKDNSNMLKRDGAKADKNGAYISLHLLPMDQYNRNDLGVGQAKSALFPWILLIIAALILFIACSNFINLSLANSITRTKVIGTRKTLGGSTAQLTGQLWTESLVLCVIALIIGLGLAAVLLPEYNAAMHAQLSLLQLFSPINLLFFLLMFVMLTLFAGGYPAWRLARTNIIHSLKGTATIKAGGLRNSLTVVQFAIAIVLITATIVISTQLHYISERPLGFNKSEVISIPIGDGVDPESTLQKMRAKLASQPWVQGVSASDMNMGIGRDGNKANSRFGFDYEGKQISTNFMRVDYDYLKTLHIKLIAGRDFDRSFSSDDTAAVLINKQMAVQLGDPEKALGKTLSIDGNPQVIGIIDDFNFQDLRSKIAPLTLSINPRIFTLEYIFVRVKTSNLHETLTQVENAWKEVNPKADIAASYLDENTQNMYKDEKRFAKVIIGGASVAIAISCLGLFALALLTINQRVKEIGIRKVLGSSVSGIVMLLSKDFVKLVGLAFVLAAPLSWWMMNEWLRNFAYRIDLAWWMFALAGVATAITALLTVSFKAAQAARANPVNSLRDE</sequence>
<feature type="transmembrane region" description="Helical" evidence="6">
    <location>
        <begin position="289"/>
        <end position="310"/>
    </location>
</feature>
<accession>A0ABR7Y7C6</accession>
<feature type="transmembrane region" description="Helical" evidence="6">
    <location>
        <begin position="21"/>
        <end position="43"/>
    </location>
</feature>
<dbReference type="PANTHER" id="PTHR30572:SF18">
    <property type="entry name" value="ABC-TYPE MACROLIDE FAMILY EXPORT SYSTEM PERMEASE COMPONENT 2"/>
    <property type="match status" value="1"/>
</dbReference>
<evidence type="ECO:0000256" key="5">
    <source>
        <dbReference type="ARBA" id="ARBA00023136"/>
    </source>
</evidence>
<evidence type="ECO:0000256" key="1">
    <source>
        <dbReference type="ARBA" id="ARBA00004651"/>
    </source>
</evidence>
<keyword evidence="2" id="KW-1003">Cell membrane</keyword>
<feature type="transmembrane region" description="Helical" evidence="6">
    <location>
        <begin position="384"/>
        <end position="406"/>
    </location>
</feature>
<evidence type="ECO:0000256" key="2">
    <source>
        <dbReference type="ARBA" id="ARBA00022475"/>
    </source>
</evidence>
<keyword evidence="4 6" id="KW-1133">Transmembrane helix</keyword>
<comment type="subcellular location">
    <subcellularLocation>
        <location evidence="1">Cell membrane</location>
        <topology evidence="1">Multi-pass membrane protein</topology>
    </subcellularLocation>
</comment>
<evidence type="ECO:0000259" key="7">
    <source>
        <dbReference type="Pfam" id="PF02687"/>
    </source>
</evidence>
<dbReference type="PANTHER" id="PTHR30572">
    <property type="entry name" value="MEMBRANE COMPONENT OF TRANSPORTER-RELATED"/>
    <property type="match status" value="1"/>
</dbReference>
<feature type="domain" description="MacB-like periplasmic core" evidence="8">
    <location>
        <begin position="432"/>
        <end position="635"/>
    </location>
</feature>
<comment type="caution">
    <text evidence="9">The sequence shown here is derived from an EMBL/GenBank/DDBJ whole genome shotgun (WGS) entry which is preliminary data.</text>
</comment>
<keyword evidence="3 6" id="KW-0812">Transmembrane</keyword>
<dbReference type="Pfam" id="PF12704">
    <property type="entry name" value="MacB_PCD"/>
    <property type="match status" value="2"/>
</dbReference>